<accession>A0ABR1VSE6</accession>
<evidence type="ECO:0000313" key="1">
    <source>
        <dbReference type="EMBL" id="KAK8074189.1"/>
    </source>
</evidence>
<organism evidence="1 2">
    <name type="scientific">Apiospora phragmitis</name>
    <dbReference type="NCBI Taxonomy" id="2905665"/>
    <lineage>
        <taxon>Eukaryota</taxon>
        <taxon>Fungi</taxon>
        <taxon>Dikarya</taxon>
        <taxon>Ascomycota</taxon>
        <taxon>Pezizomycotina</taxon>
        <taxon>Sordariomycetes</taxon>
        <taxon>Xylariomycetidae</taxon>
        <taxon>Amphisphaeriales</taxon>
        <taxon>Apiosporaceae</taxon>
        <taxon>Apiospora</taxon>
    </lineage>
</organism>
<evidence type="ECO:0000313" key="2">
    <source>
        <dbReference type="Proteomes" id="UP001480595"/>
    </source>
</evidence>
<dbReference type="EMBL" id="JAQQWL010000005">
    <property type="protein sequence ID" value="KAK8074189.1"/>
    <property type="molecule type" value="Genomic_DNA"/>
</dbReference>
<gene>
    <name evidence="1" type="ORF">PG994_005088</name>
</gene>
<keyword evidence="2" id="KW-1185">Reference proteome</keyword>
<reference evidence="1 2" key="1">
    <citation type="submission" date="2023-01" db="EMBL/GenBank/DDBJ databases">
        <title>Analysis of 21 Apiospora genomes using comparative genomics revels a genus with tremendous synthesis potential of carbohydrate active enzymes and secondary metabolites.</title>
        <authorList>
            <person name="Sorensen T."/>
        </authorList>
    </citation>
    <scope>NUCLEOTIDE SEQUENCE [LARGE SCALE GENOMIC DNA]</scope>
    <source>
        <strain evidence="1 2">CBS 135458</strain>
    </source>
</reference>
<protein>
    <submittedName>
        <fullName evidence="1">Uncharacterized protein</fullName>
    </submittedName>
</protein>
<name>A0ABR1VSE6_9PEZI</name>
<dbReference type="Proteomes" id="UP001480595">
    <property type="component" value="Unassembled WGS sequence"/>
</dbReference>
<sequence>MVEFKNYDFDRDIQATSALALLEKSHVPLTNYFFADFPPSRFYRVVAHDVHRSRHAEPTTDSDSVYQRRYELDQRSIFIGNFPEDNEGLEREVHLLPENSLDE</sequence>
<dbReference type="GeneID" id="92089560"/>
<dbReference type="RefSeq" id="XP_066718664.1">
    <property type="nucleotide sequence ID" value="XM_066856497.1"/>
</dbReference>
<proteinExistence type="predicted"/>
<comment type="caution">
    <text evidence="1">The sequence shown here is derived from an EMBL/GenBank/DDBJ whole genome shotgun (WGS) entry which is preliminary data.</text>
</comment>